<feature type="transmembrane region" description="Helical" evidence="2">
    <location>
        <begin position="226"/>
        <end position="243"/>
    </location>
</feature>
<dbReference type="GO" id="GO:0008643">
    <property type="term" value="P:carbohydrate transport"/>
    <property type="evidence" value="ECO:0007669"/>
    <property type="project" value="InterPro"/>
</dbReference>
<evidence type="ECO:0000256" key="2">
    <source>
        <dbReference type="SAM" id="Phobius"/>
    </source>
</evidence>
<sequence length="749" mass="80344">MEAVMMQSPASPASQISANLVANTEKRLACGTIAAYSAPRMPFSAIDLLIRPARITVYRDALGMTIAAQAMIVSLCKSADFLLGFMLGKLSDATRTRWGRRKPFIALCSPVFMICTLLLGSPGWFFSRPHSADGNSTVTTVSEACAALVDSSNRSSCVELKACIDAAVASSTLRPWNATDGNADGVAAAAPASLSAYFGVLYFLYDALGMELTSDYHERARLARLFGVKTAFQFMGYLLQIGVRLQAVAYSALLGLCFALLLRSVAERPAQRRCARQLPLRPPKHAPLPMVPAVRQLLANGPYRQYLIFKVPMTIASLLPANLIIDYIKYSMRIEDFNATYYVAFAIVLLCVFGKKEVLATTCVVEALLFAVAFAIPPGAMADGPLYILCACVGFGMAASYVLPDALLADIIDYDELHTGLRSEGLYTVVESNLQQYAEIVGGVVPSLVAYFAGFQSLGGCSCGCGAKCDADYLRWSCPADVGHARAAGLRRTLLGPSSTLPRSSRYACTDGFGATLLYGEPDRAAPCTVQPEGVQWSFRVFFLAVPAACYLLAAIPARPDPHLAAHSEPSRNPPGTFHAAAPPPYLATDPLTGRQVRLPGHRATDVFEAHFSSGERAFARRRNEPLPALRWLLRVRLGVWSAIVACLVALVAVLHVVGAELVFTTVVTLGCLGLAGVTLLVAWDAARLRATWGAAAVTWSAGAREGAMGRNKVESGDSIELDGSNVEPTRRWRDLASDTPVAGFGEFR</sequence>
<feature type="transmembrane region" description="Helical" evidence="2">
    <location>
        <begin position="638"/>
        <end position="658"/>
    </location>
</feature>
<dbReference type="Proteomes" id="UP000013827">
    <property type="component" value="Unassembled WGS sequence"/>
</dbReference>
<dbReference type="AlphaFoldDB" id="A0A0D3IUC5"/>
<dbReference type="KEGG" id="ehx:EMIHUDRAFT_197454"/>
<dbReference type="PANTHER" id="PTHR11328">
    <property type="entry name" value="MAJOR FACILITATOR SUPERFAMILY DOMAIN-CONTAINING PROTEIN"/>
    <property type="match status" value="1"/>
</dbReference>
<dbReference type="PANTHER" id="PTHR11328:SF24">
    <property type="entry name" value="MAJOR FACILITATOR SUPERFAMILY (MFS) PROFILE DOMAIN-CONTAINING PROTEIN"/>
    <property type="match status" value="1"/>
</dbReference>
<feature type="transmembrane region" description="Helical" evidence="2">
    <location>
        <begin position="664"/>
        <end position="684"/>
    </location>
</feature>
<comment type="similarity">
    <text evidence="1">Belongs to the major facilitator superfamily.</text>
</comment>
<name>A0A0D3IUC5_EMIH1</name>
<feature type="transmembrane region" description="Helical" evidence="2">
    <location>
        <begin position="249"/>
        <end position="266"/>
    </location>
</feature>
<dbReference type="Pfam" id="PF13347">
    <property type="entry name" value="MFS_2"/>
    <property type="match status" value="2"/>
</dbReference>
<dbReference type="GO" id="GO:0015293">
    <property type="term" value="F:symporter activity"/>
    <property type="evidence" value="ECO:0007669"/>
    <property type="project" value="InterPro"/>
</dbReference>
<dbReference type="GeneID" id="17260993"/>
<dbReference type="OMA" id="SDYHERA"/>
<keyword evidence="2" id="KW-0812">Transmembrane</keyword>
<dbReference type="RefSeq" id="XP_005767289.1">
    <property type="nucleotide sequence ID" value="XM_005767232.1"/>
</dbReference>
<reference evidence="3" key="2">
    <citation type="submission" date="2024-10" db="UniProtKB">
        <authorList>
            <consortium name="EnsemblProtists"/>
        </authorList>
    </citation>
    <scope>IDENTIFICATION</scope>
</reference>
<evidence type="ECO:0000313" key="3">
    <source>
        <dbReference type="EnsemblProtists" id="EOD14860"/>
    </source>
</evidence>
<evidence type="ECO:0000256" key="1">
    <source>
        <dbReference type="ARBA" id="ARBA00008335"/>
    </source>
</evidence>
<dbReference type="SUPFAM" id="SSF103473">
    <property type="entry name" value="MFS general substrate transporter"/>
    <property type="match status" value="1"/>
</dbReference>
<evidence type="ECO:0008006" key="5">
    <source>
        <dbReference type="Google" id="ProtNLM"/>
    </source>
</evidence>
<feature type="transmembrane region" description="Helical" evidence="2">
    <location>
        <begin position="185"/>
        <end position="205"/>
    </location>
</feature>
<dbReference type="EnsemblProtists" id="EOD14860">
    <property type="protein sequence ID" value="EOD14860"/>
    <property type="gene ID" value="EMIHUDRAFT_197454"/>
</dbReference>
<proteinExistence type="inferred from homology"/>
<feature type="transmembrane region" description="Helical" evidence="2">
    <location>
        <begin position="337"/>
        <end position="353"/>
    </location>
</feature>
<dbReference type="InterPro" id="IPR036259">
    <property type="entry name" value="MFS_trans_sf"/>
</dbReference>
<accession>A0A0D3IUC5</accession>
<dbReference type="InterPro" id="IPR039672">
    <property type="entry name" value="MFS_2"/>
</dbReference>
<keyword evidence="4" id="KW-1185">Reference proteome</keyword>
<protein>
    <recommendedName>
        <fullName evidence="5">Major facilitator superfamily associated domain-containing protein</fullName>
    </recommendedName>
</protein>
<dbReference type="PaxDb" id="2903-EOD14860"/>
<organism evidence="3 4">
    <name type="scientific">Emiliania huxleyi (strain CCMP1516)</name>
    <dbReference type="NCBI Taxonomy" id="280463"/>
    <lineage>
        <taxon>Eukaryota</taxon>
        <taxon>Haptista</taxon>
        <taxon>Haptophyta</taxon>
        <taxon>Prymnesiophyceae</taxon>
        <taxon>Isochrysidales</taxon>
        <taxon>Noelaerhabdaceae</taxon>
        <taxon>Emiliania</taxon>
    </lineage>
</organism>
<keyword evidence="2" id="KW-1133">Transmembrane helix</keyword>
<feature type="transmembrane region" description="Helical" evidence="2">
    <location>
        <begin position="358"/>
        <end position="380"/>
    </location>
</feature>
<feature type="transmembrane region" description="Helical" evidence="2">
    <location>
        <begin position="307"/>
        <end position="325"/>
    </location>
</feature>
<dbReference type="HOGENOM" id="CLU_431145_0_0_1"/>
<dbReference type="GO" id="GO:0005886">
    <property type="term" value="C:plasma membrane"/>
    <property type="evidence" value="ECO:0007669"/>
    <property type="project" value="TreeGrafter"/>
</dbReference>
<reference evidence="4" key="1">
    <citation type="journal article" date="2013" name="Nature">
        <title>Pan genome of the phytoplankton Emiliania underpins its global distribution.</title>
        <authorList>
            <person name="Read B.A."/>
            <person name="Kegel J."/>
            <person name="Klute M.J."/>
            <person name="Kuo A."/>
            <person name="Lefebvre S.C."/>
            <person name="Maumus F."/>
            <person name="Mayer C."/>
            <person name="Miller J."/>
            <person name="Monier A."/>
            <person name="Salamov A."/>
            <person name="Young J."/>
            <person name="Aguilar M."/>
            <person name="Claverie J.M."/>
            <person name="Frickenhaus S."/>
            <person name="Gonzalez K."/>
            <person name="Herman E.K."/>
            <person name="Lin Y.C."/>
            <person name="Napier J."/>
            <person name="Ogata H."/>
            <person name="Sarno A.F."/>
            <person name="Shmutz J."/>
            <person name="Schroeder D."/>
            <person name="de Vargas C."/>
            <person name="Verret F."/>
            <person name="von Dassow P."/>
            <person name="Valentin K."/>
            <person name="Van de Peer Y."/>
            <person name="Wheeler G."/>
            <person name="Dacks J.B."/>
            <person name="Delwiche C.F."/>
            <person name="Dyhrman S.T."/>
            <person name="Glockner G."/>
            <person name="John U."/>
            <person name="Richards T."/>
            <person name="Worden A.Z."/>
            <person name="Zhang X."/>
            <person name="Grigoriev I.V."/>
            <person name="Allen A.E."/>
            <person name="Bidle K."/>
            <person name="Borodovsky M."/>
            <person name="Bowler C."/>
            <person name="Brownlee C."/>
            <person name="Cock J.M."/>
            <person name="Elias M."/>
            <person name="Gladyshev V.N."/>
            <person name="Groth M."/>
            <person name="Guda C."/>
            <person name="Hadaegh A."/>
            <person name="Iglesias-Rodriguez M.D."/>
            <person name="Jenkins J."/>
            <person name="Jones B.M."/>
            <person name="Lawson T."/>
            <person name="Leese F."/>
            <person name="Lindquist E."/>
            <person name="Lobanov A."/>
            <person name="Lomsadze A."/>
            <person name="Malik S.B."/>
            <person name="Marsh M.E."/>
            <person name="Mackinder L."/>
            <person name="Mock T."/>
            <person name="Mueller-Roeber B."/>
            <person name="Pagarete A."/>
            <person name="Parker M."/>
            <person name="Probert I."/>
            <person name="Quesneville H."/>
            <person name="Raines C."/>
            <person name="Rensing S.A."/>
            <person name="Riano-Pachon D.M."/>
            <person name="Richier S."/>
            <person name="Rokitta S."/>
            <person name="Shiraiwa Y."/>
            <person name="Soanes D.M."/>
            <person name="van der Giezen M."/>
            <person name="Wahlund T.M."/>
            <person name="Williams B."/>
            <person name="Wilson W."/>
            <person name="Wolfe G."/>
            <person name="Wurch L.L."/>
        </authorList>
    </citation>
    <scope>NUCLEOTIDE SEQUENCE</scope>
</reference>
<feature type="transmembrane region" description="Helical" evidence="2">
    <location>
        <begin position="104"/>
        <end position="126"/>
    </location>
</feature>
<feature type="transmembrane region" description="Helical" evidence="2">
    <location>
        <begin position="386"/>
        <end position="403"/>
    </location>
</feature>
<evidence type="ECO:0000313" key="4">
    <source>
        <dbReference type="Proteomes" id="UP000013827"/>
    </source>
</evidence>
<keyword evidence="2" id="KW-0472">Membrane</keyword>